<dbReference type="SUPFAM" id="SSF52540">
    <property type="entry name" value="P-loop containing nucleoside triphosphate hydrolases"/>
    <property type="match status" value="1"/>
</dbReference>
<feature type="transmembrane region" description="Helical" evidence="12">
    <location>
        <begin position="35"/>
        <end position="64"/>
    </location>
</feature>
<dbReference type="InterPro" id="IPR003439">
    <property type="entry name" value="ABC_transporter-like_ATP-bd"/>
</dbReference>
<organism evidence="15 16">
    <name type="scientific">Candidatus Ruania gallistercoris</name>
    <dbReference type="NCBI Taxonomy" id="2838746"/>
    <lineage>
        <taxon>Bacteria</taxon>
        <taxon>Bacillati</taxon>
        <taxon>Actinomycetota</taxon>
        <taxon>Actinomycetes</taxon>
        <taxon>Micrococcales</taxon>
        <taxon>Ruaniaceae</taxon>
        <taxon>Ruania</taxon>
    </lineage>
</organism>
<evidence type="ECO:0000256" key="5">
    <source>
        <dbReference type="ARBA" id="ARBA00022692"/>
    </source>
</evidence>
<protein>
    <submittedName>
        <fullName evidence="15">ABC transporter ATP-binding protein/permease</fullName>
    </submittedName>
</protein>
<feature type="domain" description="ABC transporter" evidence="13">
    <location>
        <begin position="316"/>
        <end position="548"/>
    </location>
</feature>
<dbReference type="FunFam" id="3.40.50.300:FF:000221">
    <property type="entry name" value="Multidrug ABC transporter ATP-binding protein"/>
    <property type="match status" value="1"/>
</dbReference>
<dbReference type="AlphaFoldDB" id="A0A9D2EII5"/>
<dbReference type="PROSITE" id="PS00211">
    <property type="entry name" value="ABC_TRANSPORTER_1"/>
    <property type="match status" value="1"/>
</dbReference>
<feature type="transmembrane region" description="Helical" evidence="12">
    <location>
        <begin position="139"/>
        <end position="157"/>
    </location>
</feature>
<feature type="domain" description="ABC transmembrane type-1" evidence="14">
    <location>
        <begin position="1"/>
        <end position="282"/>
    </location>
</feature>
<dbReference type="GO" id="GO:0016887">
    <property type="term" value="F:ATP hydrolysis activity"/>
    <property type="evidence" value="ECO:0007669"/>
    <property type="project" value="InterPro"/>
</dbReference>
<reference evidence="15" key="2">
    <citation type="submission" date="2021-04" db="EMBL/GenBank/DDBJ databases">
        <authorList>
            <person name="Gilroy R."/>
        </authorList>
    </citation>
    <scope>NUCLEOTIDE SEQUENCE</scope>
    <source>
        <strain evidence="15">ChiGjej4B4-7305</strain>
    </source>
</reference>
<proteinExistence type="inferred from homology"/>
<feature type="region of interest" description="Disordered" evidence="11">
    <location>
        <begin position="525"/>
        <end position="549"/>
    </location>
</feature>
<evidence type="ECO:0000259" key="14">
    <source>
        <dbReference type="PROSITE" id="PS50929"/>
    </source>
</evidence>
<keyword evidence="7 15" id="KW-0067">ATP-binding</keyword>
<dbReference type="InterPro" id="IPR039421">
    <property type="entry name" value="Type_1_exporter"/>
</dbReference>
<feature type="compositionally biased region" description="Basic and acidic residues" evidence="11">
    <location>
        <begin position="539"/>
        <end position="549"/>
    </location>
</feature>
<keyword evidence="9 12" id="KW-0472">Membrane</keyword>
<dbReference type="PANTHER" id="PTHR24221">
    <property type="entry name" value="ATP-BINDING CASSETTE SUB-FAMILY B"/>
    <property type="match status" value="1"/>
</dbReference>
<dbReference type="SUPFAM" id="SSF90123">
    <property type="entry name" value="ABC transporter transmembrane region"/>
    <property type="match status" value="1"/>
</dbReference>
<dbReference type="EMBL" id="DXBY01000353">
    <property type="protein sequence ID" value="HIZ38254.1"/>
    <property type="molecule type" value="Genomic_DNA"/>
</dbReference>
<dbReference type="GO" id="GO:0005524">
    <property type="term" value="F:ATP binding"/>
    <property type="evidence" value="ECO:0007669"/>
    <property type="project" value="UniProtKB-KW"/>
</dbReference>
<evidence type="ECO:0000256" key="10">
    <source>
        <dbReference type="ARBA" id="ARBA00023455"/>
    </source>
</evidence>
<comment type="caution">
    <text evidence="15">The sequence shown here is derived from an EMBL/GenBank/DDBJ whole genome shotgun (WGS) entry which is preliminary data.</text>
</comment>
<evidence type="ECO:0000256" key="4">
    <source>
        <dbReference type="ARBA" id="ARBA00022519"/>
    </source>
</evidence>
<dbReference type="GO" id="GO:0034040">
    <property type="term" value="F:ATPase-coupled lipid transmembrane transporter activity"/>
    <property type="evidence" value="ECO:0007669"/>
    <property type="project" value="TreeGrafter"/>
</dbReference>
<evidence type="ECO:0000313" key="16">
    <source>
        <dbReference type="Proteomes" id="UP000824037"/>
    </source>
</evidence>
<comment type="similarity">
    <text evidence="10">Belongs to the ABC transporter superfamily. Siderophore-Fe(3+) uptake transporter (SIUT) (TC 3.A.1.21) family.</text>
</comment>
<evidence type="ECO:0000256" key="7">
    <source>
        <dbReference type="ARBA" id="ARBA00022840"/>
    </source>
</evidence>
<evidence type="ECO:0000259" key="13">
    <source>
        <dbReference type="PROSITE" id="PS50893"/>
    </source>
</evidence>
<keyword evidence="3" id="KW-1003">Cell membrane</keyword>
<dbReference type="InterPro" id="IPR017871">
    <property type="entry name" value="ABC_transporter-like_CS"/>
</dbReference>
<evidence type="ECO:0000256" key="6">
    <source>
        <dbReference type="ARBA" id="ARBA00022741"/>
    </source>
</evidence>
<dbReference type="PANTHER" id="PTHR24221:SF468">
    <property type="entry name" value="ABC TRANSPORTER"/>
    <property type="match status" value="1"/>
</dbReference>
<dbReference type="PROSITE" id="PS50929">
    <property type="entry name" value="ABC_TM1F"/>
    <property type="match status" value="1"/>
</dbReference>
<dbReference type="GO" id="GO:0005886">
    <property type="term" value="C:plasma membrane"/>
    <property type="evidence" value="ECO:0007669"/>
    <property type="project" value="UniProtKB-SubCell"/>
</dbReference>
<keyword evidence="5 12" id="KW-0812">Transmembrane</keyword>
<reference evidence="15" key="1">
    <citation type="journal article" date="2021" name="PeerJ">
        <title>Extensive microbial diversity within the chicken gut microbiome revealed by metagenomics and culture.</title>
        <authorList>
            <person name="Gilroy R."/>
            <person name="Ravi A."/>
            <person name="Getino M."/>
            <person name="Pursley I."/>
            <person name="Horton D.L."/>
            <person name="Alikhan N.F."/>
            <person name="Baker D."/>
            <person name="Gharbi K."/>
            <person name="Hall N."/>
            <person name="Watson M."/>
            <person name="Adriaenssens E.M."/>
            <person name="Foster-Nyarko E."/>
            <person name="Jarju S."/>
            <person name="Secka A."/>
            <person name="Antonio M."/>
            <person name="Oren A."/>
            <person name="Chaudhuri R.R."/>
            <person name="La Ragione R."/>
            <person name="Hildebrand F."/>
            <person name="Pallen M.J."/>
        </authorList>
    </citation>
    <scope>NUCLEOTIDE SEQUENCE</scope>
    <source>
        <strain evidence="15">ChiGjej4B4-7305</strain>
    </source>
</reference>
<keyword evidence="8 12" id="KW-1133">Transmembrane helix</keyword>
<evidence type="ECO:0000313" key="15">
    <source>
        <dbReference type="EMBL" id="HIZ38254.1"/>
    </source>
</evidence>
<dbReference type="Gene3D" id="1.20.1560.10">
    <property type="entry name" value="ABC transporter type 1, transmembrane domain"/>
    <property type="match status" value="1"/>
</dbReference>
<dbReference type="PROSITE" id="PS50893">
    <property type="entry name" value="ABC_TRANSPORTER_2"/>
    <property type="match status" value="1"/>
</dbReference>
<comment type="subcellular location">
    <subcellularLocation>
        <location evidence="1">Cell inner membrane</location>
        <topology evidence="1">Multi-pass membrane protein</topology>
    </subcellularLocation>
</comment>
<evidence type="ECO:0000256" key="12">
    <source>
        <dbReference type="SAM" id="Phobius"/>
    </source>
</evidence>
<dbReference type="Gene3D" id="3.40.50.300">
    <property type="entry name" value="P-loop containing nucleotide triphosphate hydrolases"/>
    <property type="match status" value="1"/>
</dbReference>
<evidence type="ECO:0000256" key="9">
    <source>
        <dbReference type="ARBA" id="ARBA00023136"/>
    </source>
</evidence>
<evidence type="ECO:0000256" key="11">
    <source>
        <dbReference type="SAM" id="MobiDB-lite"/>
    </source>
</evidence>
<keyword evidence="2" id="KW-0813">Transport</keyword>
<keyword evidence="4" id="KW-0997">Cell inner membrane</keyword>
<dbReference type="Proteomes" id="UP000824037">
    <property type="component" value="Unassembled WGS sequence"/>
</dbReference>
<keyword evidence="6" id="KW-0547">Nucleotide-binding</keyword>
<dbReference type="InterPro" id="IPR027417">
    <property type="entry name" value="P-loop_NTPase"/>
</dbReference>
<dbReference type="CDD" id="cd18564">
    <property type="entry name" value="ABC_6TM_exporter_like"/>
    <property type="match status" value="1"/>
</dbReference>
<evidence type="ECO:0000256" key="1">
    <source>
        <dbReference type="ARBA" id="ARBA00004429"/>
    </source>
</evidence>
<evidence type="ECO:0000256" key="2">
    <source>
        <dbReference type="ARBA" id="ARBA00022448"/>
    </source>
</evidence>
<feature type="transmembrane region" description="Helical" evidence="12">
    <location>
        <begin position="110"/>
        <end position="133"/>
    </location>
</feature>
<dbReference type="Pfam" id="PF00005">
    <property type="entry name" value="ABC_tran"/>
    <property type="match status" value="1"/>
</dbReference>
<evidence type="ECO:0000256" key="3">
    <source>
        <dbReference type="ARBA" id="ARBA00022475"/>
    </source>
</evidence>
<dbReference type="InterPro" id="IPR011527">
    <property type="entry name" value="ABC1_TM_dom"/>
</dbReference>
<dbReference type="Pfam" id="PF00664">
    <property type="entry name" value="ABC_membrane"/>
    <property type="match status" value="1"/>
</dbReference>
<sequence length="549" mass="58822">MRLLEPWPLKFVIDGVIAEAGADGVPSSELSLQTVLILACAALLVVVALRALSAYLMTVCFALVGNRMLTRVRAELYAHLQRLSMAFHDKAGTGDLVQRVTADVGRLKEVAVTAGLPLLGNLATLVGMVAVVAIMDWQLALVMLGVFPLFALIGVRLSRRINTVSRTQRKAEGALATRATEVLSAMQVVQSYSLEERMQREFDSSNTKTLKDGVKAKKLAAGLERKTDVLVGIATAVVLFVGAQRVLAGALTPGELVVFLTYLKAAFKPMRDLAKYTGRIASATASAERIADVMGVQPEIRNYSWARPAGRFTGEVRFENVWLSYVPGRPVLRGVNLHVRAGERVAIVGPSGSGKSTLVLLLSRLTDPDTGQVTIDGQDLRDLTVETVRSQVATVLQDSVLFATTIAENIAHGVPEATQDQVEAAARLAGAHEFILNLPQGYDTVVAERGSTLSGGQRQRIAIARAAIRDASVIVLDEAMAGLDTDTEREVSAAMDRLTEGRTTLVVTHDLAAAARADRVVQIEHGRATPSPGALARQTRKERAGATTR</sequence>
<gene>
    <name evidence="15" type="ORF">H9815_20950</name>
</gene>
<accession>A0A9D2EII5</accession>
<dbReference type="InterPro" id="IPR003593">
    <property type="entry name" value="AAA+_ATPase"/>
</dbReference>
<dbReference type="GO" id="GO:0140359">
    <property type="term" value="F:ABC-type transporter activity"/>
    <property type="evidence" value="ECO:0007669"/>
    <property type="project" value="InterPro"/>
</dbReference>
<dbReference type="InterPro" id="IPR036640">
    <property type="entry name" value="ABC1_TM_sf"/>
</dbReference>
<name>A0A9D2EII5_9MICO</name>
<evidence type="ECO:0000256" key="8">
    <source>
        <dbReference type="ARBA" id="ARBA00022989"/>
    </source>
</evidence>
<dbReference type="SMART" id="SM00382">
    <property type="entry name" value="AAA"/>
    <property type="match status" value="1"/>
</dbReference>